<proteinExistence type="predicted"/>
<dbReference type="PROSITE" id="PS50088">
    <property type="entry name" value="ANK_REPEAT"/>
    <property type="match status" value="2"/>
</dbReference>
<comment type="caution">
    <text evidence="6">The sequence shown here is derived from an EMBL/GenBank/DDBJ whole genome shotgun (WGS) entry which is preliminary data.</text>
</comment>
<feature type="repeat" description="ANK" evidence="3">
    <location>
        <begin position="465"/>
        <end position="497"/>
    </location>
</feature>
<evidence type="ECO:0000256" key="1">
    <source>
        <dbReference type="ARBA" id="ARBA00022737"/>
    </source>
</evidence>
<dbReference type="Gene3D" id="1.25.40.20">
    <property type="entry name" value="Ankyrin repeat-containing domain"/>
    <property type="match status" value="4"/>
</dbReference>
<evidence type="ECO:0000313" key="7">
    <source>
        <dbReference type="Proteomes" id="UP001174934"/>
    </source>
</evidence>
<dbReference type="PROSITE" id="PS50181">
    <property type="entry name" value="FBOX"/>
    <property type="match status" value="1"/>
</dbReference>
<sequence>ASISSLPTELVVLVLENLDRLKDLSSLARADRKLYSTVNSILYKRAVSRDDAWPLAWAAHCGVAGTLRKALAAGANPNHEFTDGMRLDVWMKTAAARQTNTDNEDSDVWESDNEYESNVEWLPETDDSDHNATPNITHPTSTSSSHQWDHILNDSDRDSDVSMDEPDTQPSDAASSTLDENDHEQSVDAQSDMQDTILRRFNPIHLAARRGHNHIIEILLDHGASVNRFSERLCGCRRLYGLLNAAECPQREDWAPSWSPLHIAICHSRSDTAKLLLSRKASYMMEVPTDYGGSPHQYHSATALHHAAARGLVDVVQYLLHNAIQSIVDVRDEKTLTPFYYAYANRRWDTTVPYLLGLGANIDVDTKLFLPYSTITPLGEACRLGNFADADRLIDLGADVTRGYIATSSGRGLTPLHMCCMPSARPVGEITLPRVYEEEGRGASRMRTIQKLVTGGAPLDAKDCTGDTALIIAAQNHNVPALRALIKAGANIHQRNAVGRNAVMQAFMGPPNPMLINHSDNMETLAQTVKELLDGGARLDEVDSEGNTVLHLVFRGANKFHPDQTTTLRLLLNKPGVSGLFQVRNRDNHTALRLAFQERNLDACEVLVRRGCFRGGINRSELLDMFKDAALVRPGDEATLDFVLDLDVDGHLTSDPALLSTLLAKGGHSAVHAAQIISHRGLPPLPPGDHTRLLCKAIRLGELFLAYSLLEAGADVNVCNDEGEYPLAAFIKNTFIHSRIPVRTSAIYQFLQALLDRGANIHLQFAPGSPQRILHRVIALDLEEALFIMLEKQPLINDPRAVGCCYLHWAVVIAPERPPNEKIIDWLIVSGANLSELDGFGDTPLSVLLKSLCKERMYLWRYHRFIKALLGPDVDVNRKNNDGKSIVDYLEDLMYPSNSGQGSFLTRRIQLVDVVGGGKAIKFLPRPHKRFRPDNLL</sequence>
<dbReference type="PANTHER" id="PTHR24198:SF194">
    <property type="entry name" value="INVERSIN-A"/>
    <property type="match status" value="1"/>
</dbReference>
<dbReference type="Pfam" id="PF00023">
    <property type="entry name" value="Ank"/>
    <property type="match status" value="1"/>
</dbReference>
<name>A0AA39WUD5_9PEZI</name>
<feature type="non-terminal residue" evidence="6">
    <location>
        <position position="937"/>
    </location>
</feature>
<evidence type="ECO:0000256" key="4">
    <source>
        <dbReference type="SAM" id="MobiDB-lite"/>
    </source>
</evidence>
<dbReference type="PROSITE" id="PS50297">
    <property type="entry name" value="ANK_REP_REGION"/>
    <property type="match status" value="2"/>
</dbReference>
<keyword evidence="2 3" id="KW-0040">ANK repeat</keyword>
<keyword evidence="7" id="KW-1185">Reference proteome</keyword>
<dbReference type="Proteomes" id="UP001174934">
    <property type="component" value="Unassembled WGS sequence"/>
</dbReference>
<feature type="non-terminal residue" evidence="6">
    <location>
        <position position="1"/>
    </location>
</feature>
<dbReference type="AlphaFoldDB" id="A0AA39WUD5"/>
<dbReference type="SMART" id="SM00248">
    <property type="entry name" value="ANK"/>
    <property type="match status" value="12"/>
</dbReference>
<feature type="compositionally biased region" description="Polar residues" evidence="4">
    <location>
        <begin position="168"/>
        <end position="178"/>
    </location>
</feature>
<dbReference type="InterPro" id="IPR001810">
    <property type="entry name" value="F-box_dom"/>
</dbReference>
<feature type="compositionally biased region" description="Acidic residues" evidence="4">
    <location>
        <begin position="102"/>
        <end position="127"/>
    </location>
</feature>
<dbReference type="EMBL" id="JAULSR010000004">
    <property type="protein sequence ID" value="KAK0621793.1"/>
    <property type="molecule type" value="Genomic_DNA"/>
</dbReference>
<feature type="compositionally biased region" description="Basic and acidic residues" evidence="4">
    <location>
        <begin position="147"/>
        <end position="160"/>
    </location>
</feature>
<feature type="domain" description="F-box" evidence="5">
    <location>
        <begin position="1"/>
        <end position="46"/>
    </location>
</feature>
<feature type="region of interest" description="Disordered" evidence="4">
    <location>
        <begin position="97"/>
        <end position="190"/>
    </location>
</feature>
<dbReference type="InterPro" id="IPR036770">
    <property type="entry name" value="Ankyrin_rpt-contain_sf"/>
</dbReference>
<keyword evidence="1" id="KW-0677">Repeat</keyword>
<feature type="repeat" description="ANK" evidence="3">
    <location>
        <begin position="199"/>
        <end position="231"/>
    </location>
</feature>
<evidence type="ECO:0000256" key="3">
    <source>
        <dbReference type="PROSITE-ProRule" id="PRU00023"/>
    </source>
</evidence>
<evidence type="ECO:0000256" key="2">
    <source>
        <dbReference type="ARBA" id="ARBA00023043"/>
    </source>
</evidence>
<accession>A0AA39WUD5</accession>
<dbReference type="SUPFAM" id="SSF48403">
    <property type="entry name" value="Ankyrin repeat"/>
    <property type="match status" value="2"/>
</dbReference>
<evidence type="ECO:0000259" key="5">
    <source>
        <dbReference type="PROSITE" id="PS50181"/>
    </source>
</evidence>
<gene>
    <name evidence="6" type="ORF">B0T17DRAFT_458986</name>
</gene>
<protein>
    <submittedName>
        <fullName evidence="6">Ankyrin repeat-containing domain protein</fullName>
    </submittedName>
</protein>
<organism evidence="6 7">
    <name type="scientific">Bombardia bombarda</name>
    <dbReference type="NCBI Taxonomy" id="252184"/>
    <lineage>
        <taxon>Eukaryota</taxon>
        <taxon>Fungi</taxon>
        <taxon>Dikarya</taxon>
        <taxon>Ascomycota</taxon>
        <taxon>Pezizomycotina</taxon>
        <taxon>Sordariomycetes</taxon>
        <taxon>Sordariomycetidae</taxon>
        <taxon>Sordariales</taxon>
        <taxon>Lasiosphaeriaceae</taxon>
        <taxon>Bombardia</taxon>
    </lineage>
</organism>
<dbReference type="PANTHER" id="PTHR24198">
    <property type="entry name" value="ANKYRIN REPEAT AND PROTEIN KINASE DOMAIN-CONTAINING PROTEIN"/>
    <property type="match status" value="1"/>
</dbReference>
<dbReference type="InterPro" id="IPR002110">
    <property type="entry name" value="Ankyrin_rpt"/>
</dbReference>
<evidence type="ECO:0000313" key="6">
    <source>
        <dbReference type="EMBL" id="KAK0621793.1"/>
    </source>
</evidence>
<reference evidence="6" key="1">
    <citation type="submission" date="2023-06" db="EMBL/GenBank/DDBJ databases">
        <title>Genome-scale phylogeny and comparative genomics of the fungal order Sordariales.</title>
        <authorList>
            <consortium name="Lawrence Berkeley National Laboratory"/>
            <person name="Hensen N."/>
            <person name="Bonometti L."/>
            <person name="Westerberg I."/>
            <person name="Brannstrom I.O."/>
            <person name="Guillou S."/>
            <person name="Cros-Aarteil S."/>
            <person name="Calhoun S."/>
            <person name="Haridas S."/>
            <person name="Kuo A."/>
            <person name="Mondo S."/>
            <person name="Pangilinan J."/>
            <person name="Riley R."/>
            <person name="LaButti K."/>
            <person name="Andreopoulos B."/>
            <person name="Lipzen A."/>
            <person name="Chen C."/>
            <person name="Yanf M."/>
            <person name="Daum C."/>
            <person name="Ng V."/>
            <person name="Clum A."/>
            <person name="Steindorff A."/>
            <person name="Ohm R."/>
            <person name="Martin F."/>
            <person name="Silar P."/>
            <person name="Natvig D."/>
            <person name="Lalanne C."/>
            <person name="Gautier V."/>
            <person name="Ament-velasquez S.L."/>
            <person name="Kruys A."/>
            <person name="Hutchinson M.I."/>
            <person name="Powell A.J."/>
            <person name="Barry K."/>
            <person name="Miller A.N."/>
            <person name="Grigoriev I.V."/>
            <person name="Debuchy R."/>
            <person name="Gladieux P."/>
            <person name="Thoren M.H."/>
            <person name="Johannesson H."/>
        </authorList>
    </citation>
    <scope>NUCLEOTIDE SEQUENCE</scope>
    <source>
        <strain evidence="6">SMH3391-2</strain>
    </source>
</reference>
<feature type="compositionally biased region" description="Polar residues" evidence="4">
    <location>
        <begin position="131"/>
        <end position="146"/>
    </location>
</feature>
<dbReference type="Pfam" id="PF12796">
    <property type="entry name" value="Ank_2"/>
    <property type="match status" value="2"/>
</dbReference>